<dbReference type="AlphaFoldDB" id="A0A8T2TEP4"/>
<dbReference type="Gene3D" id="3.40.30.10">
    <property type="entry name" value="Glutaredoxin"/>
    <property type="match status" value="1"/>
</dbReference>
<dbReference type="Pfam" id="PF00085">
    <property type="entry name" value="Thioredoxin"/>
    <property type="match status" value="1"/>
</dbReference>
<dbReference type="EMBL" id="CM035418">
    <property type="protein sequence ID" value="KAH7420306.1"/>
    <property type="molecule type" value="Genomic_DNA"/>
</dbReference>
<comment type="caution">
    <text evidence="3">The sequence shown here is derived from an EMBL/GenBank/DDBJ whole genome shotgun (WGS) entry which is preliminary data.</text>
</comment>
<reference evidence="3" key="1">
    <citation type="submission" date="2021-08" db="EMBL/GenBank/DDBJ databases">
        <title>WGS assembly of Ceratopteris richardii.</title>
        <authorList>
            <person name="Marchant D.B."/>
            <person name="Chen G."/>
            <person name="Jenkins J."/>
            <person name="Shu S."/>
            <person name="Leebens-Mack J."/>
            <person name="Grimwood J."/>
            <person name="Schmutz J."/>
            <person name="Soltis P."/>
            <person name="Soltis D."/>
            <person name="Chen Z.-H."/>
        </authorList>
    </citation>
    <scope>NUCLEOTIDE SEQUENCE</scope>
    <source>
        <strain evidence="3">Whitten #5841</strain>
        <tissue evidence="3">Leaf</tissue>
    </source>
</reference>
<feature type="region of interest" description="Disordered" evidence="1">
    <location>
        <begin position="97"/>
        <end position="122"/>
    </location>
</feature>
<dbReference type="SUPFAM" id="SSF52833">
    <property type="entry name" value="Thioredoxin-like"/>
    <property type="match status" value="1"/>
</dbReference>
<keyword evidence="4" id="KW-1185">Reference proteome</keyword>
<dbReference type="OrthoDB" id="1629201at2759"/>
<accession>A0A8T2TEP4</accession>
<evidence type="ECO:0000259" key="2">
    <source>
        <dbReference type="Pfam" id="PF00085"/>
    </source>
</evidence>
<organism evidence="3 4">
    <name type="scientific">Ceratopteris richardii</name>
    <name type="common">Triangle waterfern</name>
    <dbReference type="NCBI Taxonomy" id="49495"/>
    <lineage>
        <taxon>Eukaryota</taxon>
        <taxon>Viridiplantae</taxon>
        <taxon>Streptophyta</taxon>
        <taxon>Embryophyta</taxon>
        <taxon>Tracheophyta</taxon>
        <taxon>Polypodiopsida</taxon>
        <taxon>Polypodiidae</taxon>
        <taxon>Polypodiales</taxon>
        <taxon>Pteridineae</taxon>
        <taxon>Pteridaceae</taxon>
        <taxon>Parkerioideae</taxon>
        <taxon>Ceratopteris</taxon>
    </lineage>
</organism>
<dbReference type="OMA" id="MANCKQT"/>
<protein>
    <recommendedName>
        <fullName evidence="2">Thioredoxin domain-containing protein</fullName>
    </recommendedName>
</protein>
<gene>
    <name evidence="3" type="ORF">KP509_13G001300</name>
</gene>
<feature type="domain" description="Thioredoxin" evidence="2">
    <location>
        <begin position="34"/>
        <end position="99"/>
    </location>
</feature>
<evidence type="ECO:0000256" key="1">
    <source>
        <dbReference type="SAM" id="MobiDB-lite"/>
    </source>
</evidence>
<dbReference type="Proteomes" id="UP000825935">
    <property type="component" value="Chromosome 13"/>
</dbReference>
<sequence>MQQVIEVEGEIALRQLLTLKGSTILYFQTNADRSVDPLFSQLCTDTPHARFLRVNAEKNPEILKAFSVSEVPCFFFIKDEEIVDKLEGAHPSDLANKVSKVAGPRAPTQAATPSSLGMAGGPTTLEAVQQESKIHNTL</sequence>
<evidence type="ECO:0000313" key="3">
    <source>
        <dbReference type="EMBL" id="KAH7420306.1"/>
    </source>
</evidence>
<dbReference type="InterPro" id="IPR036249">
    <property type="entry name" value="Thioredoxin-like_sf"/>
</dbReference>
<dbReference type="InterPro" id="IPR013766">
    <property type="entry name" value="Thioredoxin_domain"/>
</dbReference>
<evidence type="ECO:0000313" key="4">
    <source>
        <dbReference type="Proteomes" id="UP000825935"/>
    </source>
</evidence>
<proteinExistence type="predicted"/>
<name>A0A8T2TEP4_CERRI</name>